<keyword evidence="3 6" id="KW-0645">Protease</keyword>
<keyword evidence="2 6" id="KW-0121">Carboxypeptidase</keyword>
<dbReference type="PROSITE" id="PS00560">
    <property type="entry name" value="CARBOXYPEPT_SER_HIS"/>
    <property type="match status" value="1"/>
</dbReference>
<dbReference type="EC" id="3.4.16.-" evidence="6"/>
<sequence>MLFQLSPVVLAAAIGLLPFSVAQFPPPVTYSSVIKSPIDPNITISYKSPDPGTCTTVFTSQKQYTGYVELPPFTIAPYQQNYSINTFFWFIEARQNPETAPLTIWLNGGPGSSSMIGLFQESGPCEVVEMSDGTYGTQSRMWGWDRSSNVLYFDQPAQVGFSYDILVNKSHDLLTDTYSSPGLVPSGQPSCTFLNGTFSSGNPNATANTTNIAASATWHFLQGFLAAFPQYNPGTRPNSTTVSITGIHLFAESYGGQYGPAFANLFEQQNAKRVSGALPRNSTLEIKLTSLGIINGIVDDLVQLPYYPKFANNNTYGIEAIDTVTYLNALSDFNAPGGCKEAVIACRNSMNSYDPNGEGDETATNQLCTNAQNTCYEIEYAYSASNRNYYDVRELLPSSFPNSAYLEYLNYASVQKSIGARVNYTESNSIVFAEFSQTGDLFRGTQLASLANLLSLGVRVAFIYGDADYICNWEGGEAVSLALAAQSPTYTTAFPAAGYADIIVNSSYVGGAVRQFGNLSFSRIYDSGHFVPAYQPETAFTVFTRIIQGTDVGTGEPISLSTFATKGPQNATHTNKVPTQAPNVCWIRALSSCSSSQVKQLSAGQGVVINGVWYQDASDYNPPSSSVIAGIPGSLPANQATASVAGTARGTASTSSVQVTGVYVATGTPTPTSGAISMRLATRKSPSDLNNVRWPSRLPILIGIQFAILVFVYRA</sequence>
<keyword evidence="8" id="KW-1185">Reference proteome</keyword>
<dbReference type="InterPro" id="IPR018202">
    <property type="entry name" value="Ser_caboxypep_ser_AS"/>
</dbReference>
<protein>
    <recommendedName>
        <fullName evidence="6">Carboxypeptidase</fullName>
        <ecNumber evidence="6">3.4.16.-</ecNumber>
    </recommendedName>
</protein>
<dbReference type="AlphaFoldDB" id="A0A8E2E9I7"/>
<evidence type="ECO:0000313" key="8">
    <source>
        <dbReference type="Proteomes" id="UP000250266"/>
    </source>
</evidence>
<evidence type="ECO:0000256" key="5">
    <source>
        <dbReference type="ARBA" id="ARBA00023180"/>
    </source>
</evidence>
<dbReference type="PROSITE" id="PS00131">
    <property type="entry name" value="CARBOXYPEPT_SER_SER"/>
    <property type="match status" value="1"/>
</dbReference>
<proteinExistence type="inferred from homology"/>
<reference evidence="7 8" key="1">
    <citation type="journal article" date="2016" name="Nat. Commun.">
        <title>Ectomycorrhizal ecology is imprinted in the genome of the dominant symbiotic fungus Cenococcum geophilum.</title>
        <authorList>
            <consortium name="DOE Joint Genome Institute"/>
            <person name="Peter M."/>
            <person name="Kohler A."/>
            <person name="Ohm R.A."/>
            <person name="Kuo A."/>
            <person name="Krutzmann J."/>
            <person name="Morin E."/>
            <person name="Arend M."/>
            <person name="Barry K.W."/>
            <person name="Binder M."/>
            <person name="Choi C."/>
            <person name="Clum A."/>
            <person name="Copeland A."/>
            <person name="Grisel N."/>
            <person name="Haridas S."/>
            <person name="Kipfer T."/>
            <person name="LaButti K."/>
            <person name="Lindquist E."/>
            <person name="Lipzen A."/>
            <person name="Maire R."/>
            <person name="Meier B."/>
            <person name="Mihaltcheva S."/>
            <person name="Molinier V."/>
            <person name="Murat C."/>
            <person name="Poggeler S."/>
            <person name="Quandt C.A."/>
            <person name="Sperisen C."/>
            <person name="Tritt A."/>
            <person name="Tisserant E."/>
            <person name="Crous P.W."/>
            <person name="Henrissat B."/>
            <person name="Nehls U."/>
            <person name="Egli S."/>
            <person name="Spatafora J.W."/>
            <person name="Grigoriev I.V."/>
            <person name="Martin F.M."/>
        </authorList>
    </citation>
    <scope>NUCLEOTIDE SEQUENCE [LARGE SCALE GENOMIC DNA]</scope>
    <source>
        <strain evidence="7 8">CBS 459.81</strain>
    </source>
</reference>
<dbReference type="GO" id="GO:0004185">
    <property type="term" value="F:serine-type carboxypeptidase activity"/>
    <property type="evidence" value="ECO:0007669"/>
    <property type="project" value="UniProtKB-UniRule"/>
</dbReference>
<comment type="similarity">
    <text evidence="1 6">Belongs to the peptidase S10 family.</text>
</comment>
<dbReference type="GO" id="GO:0006508">
    <property type="term" value="P:proteolysis"/>
    <property type="evidence" value="ECO:0007669"/>
    <property type="project" value="UniProtKB-KW"/>
</dbReference>
<dbReference type="PRINTS" id="PR00724">
    <property type="entry name" value="CRBOXYPTASEC"/>
</dbReference>
<dbReference type="SUPFAM" id="SSF53474">
    <property type="entry name" value="alpha/beta-Hydrolases"/>
    <property type="match status" value="1"/>
</dbReference>
<dbReference type="PANTHER" id="PTHR11802">
    <property type="entry name" value="SERINE PROTEASE FAMILY S10 SERINE CARBOXYPEPTIDASE"/>
    <property type="match status" value="1"/>
</dbReference>
<dbReference type="Gene3D" id="3.40.50.1820">
    <property type="entry name" value="alpha/beta hydrolase"/>
    <property type="match status" value="1"/>
</dbReference>
<dbReference type="InterPro" id="IPR033124">
    <property type="entry name" value="Ser_caboxypep_his_AS"/>
</dbReference>
<dbReference type="Pfam" id="PF00450">
    <property type="entry name" value="Peptidase_S10"/>
    <property type="match status" value="1"/>
</dbReference>
<keyword evidence="4 6" id="KW-0378">Hydrolase</keyword>
<dbReference type="EMBL" id="KV744983">
    <property type="protein sequence ID" value="OCK79900.1"/>
    <property type="molecule type" value="Genomic_DNA"/>
</dbReference>
<evidence type="ECO:0000256" key="3">
    <source>
        <dbReference type="ARBA" id="ARBA00022670"/>
    </source>
</evidence>
<gene>
    <name evidence="7" type="ORF">K432DRAFT_56055</name>
</gene>
<evidence type="ECO:0000256" key="6">
    <source>
        <dbReference type="RuleBase" id="RU361156"/>
    </source>
</evidence>
<dbReference type="GO" id="GO:0000324">
    <property type="term" value="C:fungal-type vacuole"/>
    <property type="evidence" value="ECO:0007669"/>
    <property type="project" value="TreeGrafter"/>
</dbReference>
<evidence type="ECO:0000313" key="7">
    <source>
        <dbReference type="EMBL" id="OCK79900.1"/>
    </source>
</evidence>
<evidence type="ECO:0000256" key="1">
    <source>
        <dbReference type="ARBA" id="ARBA00009431"/>
    </source>
</evidence>
<accession>A0A8E2E9I7</accession>
<feature type="chain" id="PRO_5034283222" description="Carboxypeptidase" evidence="6">
    <location>
        <begin position="23"/>
        <end position="715"/>
    </location>
</feature>
<organism evidence="7 8">
    <name type="scientific">Lepidopterella palustris CBS 459.81</name>
    <dbReference type="NCBI Taxonomy" id="1314670"/>
    <lineage>
        <taxon>Eukaryota</taxon>
        <taxon>Fungi</taxon>
        <taxon>Dikarya</taxon>
        <taxon>Ascomycota</taxon>
        <taxon>Pezizomycotina</taxon>
        <taxon>Dothideomycetes</taxon>
        <taxon>Pleosporomycetidae</taxon>
        <taxon>Mytilinidiales</taxon>
        <taxon>Argynnaceae</taxon>
        <taxon>Lepidopterella</taxon>
    </lineage>
</organism>
<keyword evidence="6" id="KW-0732">Signal</keyword>
<dbReference type="InterPro" id="IPR029058">
    <property type="entry name" value="AB_hydrolase_fold"/>
</dbReference>
<evidence type="ECO:0000256" key="4">
    <source>
        <dbReference type="ARBA" id="ARBA00022801"/>
    </source>
</evidence>
<feature type="signal peptide" evidence="6">
    <location>
        <begin position="1"/>
        <end position="22"/>
    </location>
</feature>
<dbReference type="Proteomes" id="UP000250266">
    <property type="component" value="Unassembled WGS sequence"/>
</dbReference>
<dbReference type="PANTHER" id="PTHR11802:SF404">
    <property type="entry name" value="CARBOXYPEPTIDASE"/>
    <property type="match status" value="1"/>
</dbReference>
<dbReference type="OrthoDB" id="443318at2759"/>
<name>A0A8E2E9I7_9PEZI</name>
<evidence type="ECO:0000256" key="2">
    <source>
        <dbReference type="ARBA" id="ARBA00022645"/>
    </source>
</evidence>
<keyword evidence="5" id="KW-0325">Glycoprotein</keyword>
<dbReference type="InterPro" id="IPR001563">
    <property type="entry name" value="Peptidase_S10"/>
</dbReference>